<reference evidence="1" key="1">
    <citation type="submission" date="2020-05" db="UniProtKB">
        <authorList>
            <consortium name="EnsemblMetazoa"/>
        </authorList>
    </citation>
    <scope>IDENTIFICATION</scope>
    <source>
        <strain evidence="1">USDA</strain>
    </source>
</reference>
<proteinExistence type="predicted"/>
<keyword evidence="2" id="KW-1185">Reference proteome</keyword>
<evidence type="ECO:0000313" key="2">
    <source>
        <dbReference type="Proteomes" id="UP000095300"/>
    </source>
</evidence>
<dbReference type="OrthoDB" id="7880152at2759"/>
<dbReference type="VEuPathDB" id="VectorBase:SCAU005524"/>
<dbReference type="AlphaFoldDB" id="A0A1I8P7K0"/>
<dbReference type="STRING" id="35570.A0A1I8P7K0"/>
<sequence>MCERRTVMISEAKDNYGFPKLKRAATTRSKRFEQFLWQELYDEYIRHNQRQTNIADDKAASEYFDEFCKNTPPQDVEAKEAFMNRYPLYCTTAITLWNQYGDVTKDFKKRYSITRPVEENTEQFG</sequence>
<protein>
    <submittedName>
        <fullName evidence="1">Uncharacterized protein</fullName>
    </submittedName>
</protein>
<evidence type="ECO:0000313" key="1">
    <source>
        <dbReference type="EnsemblMetazoa" id="SCAU005524-PA"/>
    </source>
</evidence>
<name>A0A1I8P7K0_STOCA</name>
<dbReference type="EnsemblMetazoa" id="SCAU005524-RA">
    <property type="protein sequence ID" value="SCAU005524-PA"/>
    <property type="gene ID" value="SCAU005524"/>
</dbReference>
<accession>A0A1I8P7K0</accession>
<dbReference type="Proteomes" id="UP000095300">
    <property type="component" value="Unassembled WGS sequence"/>
</dbReference>
<organism evidence="1 2">
    <name type="scientific">Stomoxys calcitrans</name>
    <name type="common">Stable fly</name>
    <name type="synonym">Conops calcitrans</name>
    <dbReference type="NCBI Taxonomy" id="35570"/>
    <lineage>
        <taxon>Eukaryota</taxon>
        <taxon>Metazoa</taxon>
        <taxon>Ecdysozoa</taxon>
        <taxon>Arthropoda</taxon>
        <taxon>Hexapoda</taxon>
        <taxon>Insecta</taxon>
        <taxon>Pterygota</taxon>
        <taxon>Neoptera</taxon>
        <taxon>Endopterygota</taxon>
        <taxon>Diptera</taxon>
        <taxon>Brachycera</taxon>
        <taxon>Muscomorpha</taxon>
        <taxon>Muscoidea</taxon>
        <taxon>Muscidae</taxon>
        <taxon>Stomoxys</taxon>
    </lineage>
</organism>
<gene>
    <name evidence="1" type="primary">106087590</name>
</gene>
<dbReference type="KEGG" id="scac:106087590"/>